<gene>
    <name evidence="2" type="ORF">LCGC14_0356970</name>
</gene>
<keyword evidence="1" id="KW-0472">Membrane</keyword>
<proteinExistence type="predicted"/>
<accession>A0A0F9WH43</accession>
<protein>
    <submittedName>
        <fullName evidence="2">Uncharacterized protein</fullName>
    </submittedName>
</protein>
<keyword evidence="1" id="KW-0812">Transmembrane</keyword>
<feature type="transmembrane region" description="Helical" evidence="1">
    <location>
        <begin position="20"/>
        <end position="43"/>
    </location>
</feature>
<name>A0A0F9WH43_9ZZZZ</name>
<organism evidence="2">
    <name type="scientific">marine sediment metagenome</name>
    <dbReference type="NCBI Taxonomy" id="412755"/>
    <lineage>
        <taxon>unclassified sequences</taxon>
        <taxon>metagenomes</taxon>
        <taxon>ecological metagenomes</taxon>
    </lineage>
</organism>
<evidence type="ECO:0000256" key="1">
    <source>
        <dbReference type="SAM" id="Phobius"/>
    </source>
</evidence>
<dbReference type="AlphaFoldDB" id="A0A0F9WH43"/>
<keyword evidence="1" id="KW-1133">Transmembrane helix</keyword>
<evidence type="ECO:0000313" key="2">
    <source>
        <dbReference type="EMBL" id="KKN77723.1"/>
    </source>
</evidence>
<reference evidence="2" key="1">
    <citation type="journal article" date="2015" name="Nature">
        <title>Complex archaea that bridge the gap between prokaryotes and eukaryotes.</title>
        <authorList>
            <person name="Spang A."/>
            <person name="Saw J.H."/>
            <person name="Jorgensen S.L."/>
            <person name="Zaremba-Niedzwiedzka K."/>
            <person name="Martijn J."/>
            <person name="Lind A.E."/>
            <person name="van Eijk R."/>
            <person name="Schleper C."/>
            <person name="Guy L."/>
            <person name="Ettema T.J."/>
        </authorList>
    </citation>
    <scope>NUCLEOTIDE SEQUENCE</scope>
</reference>
<dbReference type="EMBL" id="LAZR01000274">
    <property type="protein sequence ID" value="KKN77723.1"/>
    <property type="molecule type" value="Genomic_DNA"/>
</dbReference>
<sequence length="82" mass="8954">MSGQVTKDDCASYRKTFGRINGVLFTCIGLGLATIGGAAWAGYSAKSELHTHQEVQVEHDKHIDESLAEIKALLIRLDEKLP</sequence>
<comment type="caution">
    <text evidence="2">The sequence shown here is derived from an EMBL/GenBank/DDBJ whole genome shotgun (WGS) entry which is preliminary data.</text>
</comment>